<evidence type="ECO:0000313" key="8">
    <source>
        <dbReference type="EMBL" id="NMK55386.1"/>
    </source>
</evidence>
<feature type="active site" description="Charge relay system" evidence="6">
    <location>
        <position position="161"/>
    </location>
</feature>
<evidence type="ECO:0000313" key="10">
    <source>
        <dbReference type="EMBL" id="TBW75999.1"/>
    </source>
</evidence>
<feature type="active site" description="Charge relay system" evidence="6">
    <location>
        <position position="238"/>
    </location>
</feature>
<dbReference type="PRINTS" id="PR00839">
    <property type="entry name" value="V8PROTEASE"/>
</dbReference>
<evidence type="ECO:0000256" key="3">
    <source>
        <dbReference type="ARBA" id="ARBA00022729"/>
    </source>
</evidence>
<name>A0A7Z8E2I5_STACP</name>
<evidence type="ECO:0000256" key="5">
    <source>
        <dbReference type="ARBA" id="ARBA00022825"/>
    </source>
</evidence>
<dbReference type="EC" id="3.4.21.-" evidence="7"/>
<evidence type="ECO:0000313" key="13">
    <source>
        <dbReference type="Proteomes" id="UP000550736"/>
    </source>
</evidence>
<dbReference type="InterPro" id="IPR008256">
    <property type="entry name" value="Peptidase_S1B"/>
</dbReference>
<dbReference type="AlphaFoldDB" id="A0A7Z8E2I5"/>
<dbReference type="RefSeq" id="WP_002434468.1">
    <property type="nucleotide sequence ID" value="NZ_AP014956.1"/>
</dbReference>
<dbReference type="Proteomes" id="UP000550736">
    <property type="component" value="Unassembled WGS sequence"/>
</dbReference>
<keyword evidence="2 7" id="KW-0645">Protease</keyword>
<dbReference type="InterPro" id="IPR043504">
    <property type="entry name" value="Peptidase_S1_PA_chymotrypsin"/>
</dbReference>
<evidence type="ECO:0000256" key="4">
    <source>
        <dbReference type="ARBA" id="ARBA00022801"/>
    </source>
</evidence>
<dbReference type="EMBL" id="SCHC01000003">
    <property type="protein sequence ID" value="TBW75999.1"/>
    <property type="molecule type" value="Genomic_DNA"/>
</dbReference>
<comment type="similarity">
    <text evidence="1 7">Belongs to the peptidase S1B family.</text>
</comment>
<feature type="active site" description="Charge relay system" evidence="6">
    <location>
        <position position="119"/>
    </location>
</feature>
<reference evidence="12 13" key="2">
    <citation type="submission" date="2020-04" db="EMBL/GenBank/DDBJ databases">
        <title>The Epidemiology and Molecular Characteristics of Linezolid-Resistant Staphylococcus capitis in Huashan Hospital, Shanghai.</title>
        <authorList>
            <person name="Ding L."/>
            <person name="Li P."/>
            <person name="Yang Y."/>
            <person name="Lin D."/>
            <person name="Xu X."/>
        </authorList>
    </citation>
    <scope>NUCLEOTIDE SEQUENCE [LARGE SCALE GENOMIC DNA]</scope>
    <source>
        <strain evidence="9 13">12-86</strain>
        <strain evidence="8 12">17-84</strain>
    </source>
</reference>
<keyword evidence="12" id="KW-1185">Reference proteome</keyword>
<evidence type="ECO:0000256" key="1">
    <source>
        <dbReference type="ARBA" id="ARBA00008764"/>
    </source>
</evidence>
<dbReference type="GeneID" id="93670548"/>
<evidence type="ECO:0000313" key="9">
    <source>
        <dbReference type="EMBL" id="NMK98715.1"/>
    </source>
</evidence>
<comment type="caution">
    <text evidence="10">The sequence shown here is derived from an EMBL/GenBank/DDBJ whole genome shotgun (WGS) entry which is preliminary data.</text>
</comment>
<dbReference type="Gene3D" id="2.40.10.10">
    <property type="entry name" value="Trypsin-like serine proteases"/>
    <property type="match status" value="2"/>
</dbReference>
<dbReference type="EMBL" id="JABBMI010000091">
    <property type="protein sequence ID" value="NMK55386.1"/>
    <property type="molecule type" value="Genomic_DNA"/>
</dbReference>
<evidence type="ECO:0000313" key="12">
    <source>
        <dbReference type="Proteomes" id="UP000538955"/>
    </source>
</evidence>
<evidence type="ECO:0000256" key="6">
    <source>
        <dbReference type="PIRSR" id="PIRSR608256-1"/>
    </source>
</evidence>
<organism evidence="10 11">
    <name type="scientific">Staphylococcus capitis</name>
    <dbReference type="NCBI Taxonomy" id="29388"/>
    <lineage>
        <taxon>Bacteria</taxon>
        <taxon>Bacillati</taxon>
        <taxon>Bacillota</taxon>
        <taxon>Bacilli</taxon>
        <taxon>Bacillales</taxon>
        <taxon>Staphylococcaceae</taxon>
        <taxon>Staphylococcus</taxon>
    </lineage>
</organism>
<dbReference type="Proteomes" id="UP000538955">
    <property type="component" value="Unassembled WGS sequence"/>
</dbReference>
<dbReference type="GO" id="GO:0008236">
    <property type="term" value="F:serine-type peptidase activity"/>
    <property type="evidence" value="ECO:0007669"/>
    <property type="project" value="UniProtKB-KW"/>
</dbReference>
<evidence type="ECO:0000256" key="2">
    <source>
        <dbReference type="ARBA" id="ARBA00022670"/>
    </source>
</evidence>
<dbReference type="Proteomes" id="UP000291949">
    <property type="component" value="Unassembled WGS sequence"/>
</dbReference>
<dbReference type="EMBL" id="JABBLX010000055">
    <property type="protein sequence ID" value="NMK98715.1"/>
    <property type="molecule type" value="Genomic_DNA"/>
</dbReference>
<sequence>MKISQIIKTVIAGTLISTSTITFSLYHSEKAKAEVDHYYRDGFQYPTYVTALNKAKKISNKKLSISHYTTTKQSKLKAIGRVSNKNGWKKGSNDPKVRKQDSMGTGTVIGSHTFITNAHVIDDRYGKAAAAKYISFDMNRDGKSIPYHFHASKVIKVPQSDIAVVHTKENMGKYVKPIRIATDKEIKSLKFNSTLYSLGYPWQHNDNTKAYFNRLRFVQFSGNGSEILTKDIFRSGASGSPMLDSKFSKIYGLRTYGYNLDGKSTDQYAKQEMAGGESFKGSAGQFVRKNIK</sequence>
<dbReference type="Pfam" id="PF13365">
    <property type="entry name" value="Trypsin_2"/>
    <property type="match status" value="1"/>
</dbReference>
<evidence type="ECO:0000313" key="11">
    <source>
        <dbReference type="Proteomes" id="UP000291949"/>
    </source>
</evidence>
<dbReference type="GO" id="GO:0006508">
    <property type="term" value="P:proteolysis"/>
    <property type="evidence" value="ECO:0007669"/>
    <property type="project" value="UniProtKB-KW"/>
</dbReference>
<protein>
    <recommendedName>
        <fullName evidence="7">Serine protease</fullName>
        <ecNumber evidence="7">3.4.21.-</ecNumber>
    </recommendedName>
</protein>
<keyword evidence="5 7" id="KW-0720">Serine protease</keyword>
<accession>A0A7Z8E2I5</accession>
<keyword evidence="4 7" id="KW-0378">Hydrolase</keyword>
<reference evidence="10 11" key="1">
    <citation type="journal article" date="2019" name="Sci. Transl. Med.">
        <title>Quorum sensing between bacterial species on the skin protects against epidermal injury in atopic dermatitis.</title>
        <authorList>
            <person name="Williams M.R."/>
        </authorList>
    </citation>
    <scope>NUCLEOTIDE SEQUENCE [LARGE SCALE GENOMIC DNA]</scope>
    <source>
        <strain evidence="10 11">H8</strain>
    </source>
</reference>
<dbReference type="SUPFAM" id="SSF50494">
    <property type="entry name" value="Trypsin-like serine proteases"/>
    <property type="match status" value="1"/>
</dbReference>
<gene>
    <name evidence="10" type="ORF">EQ811_09130</name>
    <name evidence="9" type="ORF">HHM13_11665</name>
    <name evidence="8" type="ORF">HHM24_11745</name>
</gene>
<dbReference type="InterPro" id="IPR009003">
    <property type="entry name" value="Peptidase_S1_PA"/>
</dbReference>
<evidence type="ECO:0000256" key="7">
    <source>
        <dbReference type="RuleBase" id="RU004296"/>
    </source>
</evidence>
<keyword evidence="3" id="KW-0732">Signal</keyword>
<proteinExistence type="inferred from homology"/>